<keyword evidence="2" id="KW-1133">Transmembrane helix</keyword>
<accession>A0A5B9DDQ8</accession>
<feature type="region of interest" description="Disordered" evidence="1">
    <location>
        <begin position="144"/>
        <end position="164"/>
    </location>
</feature>
<feature type="transmembrane region" description="Helical" evidence="2">
    <location>
        <begin position="171"/>
        <end position="189"/>
    </location>
</feature>
<reference evidence="3 4" key="1">
    <citation type="journal article" date="2020" name="Nature">
        <title>Isolation of an archaeon at the prokaryote-eukaryote interface.</title>
        <authorList>
            <person name="Imachi H."/>
            <person name="Nobu M.K."/>
            <person name="Nakahara N."/>
            <person name="Morono Y."/>
            <person name="Ogawara M."/>
            <person name="Takaki Y."/>
            <person name="Takano Y."/>
            <person name="Uematsu K."/>
            <person name="Ikuta T."/>
            <person name="Ito M."/>
            <person name="Matsui Y."/>
            <person name="Miyazaki M."/>
            <person name="Murata K."/>
            <person name="Saito Y."/>
            <person name="Sakai S."/>
            <person name="Song C."/>
            <person name="Tasumi E."/>
            <person name="Yamanaka Y."/>
            <person name="Yamaguchi T."/>
            <person name="Kamagata Y."/>
            <person name="Tamaki H."/>
            <person name="Takai K."/>
        </authorList>
    </citation>
    <scope>NUCLEOTIDE SEQUENCE [LARGE SCALE GENOMIC DNA]</scope>
    <source>
        <strain evidence="3 4">MK-D1</strain>
    </source>
</reference>
<feature type="compositionally biased region" description="Pro residues" evidence="1">
    <location>
        <begin position="148"/>
        <end position="161"/>
    </location>
</feature>
<reference evidence="3 4" key="2">
    <citation type="journal article" date="2024" name="Int. J. Syst. Evol. Microbiol.">
        <title>Promethearchaeum syntrophicum gen. nov., sp. nov., an anaerobic, obligately syntrophic archaeon, the first isolate of the lineage 'Asgard' archaea, and proposal of the new archaeal phylum Promethearchaeota phyl. nov. and kingdom Promethearchaeati regn. nov.</title>
        <authorList>
            <person name="Imachi H."/>
            <person name="Nobu M.K."/>
            <person name="Kato S."/>
            <person name="Takaki Y."/>
            <person name="Miyazaki M."/>
            <person name="Miyata M."/>
            <person name="Ogawara M."/>
            <person name="Saito Y."/>
            <person name="Sakai S."/>
            <person name="Tahara Y.O."/>
            <person name="Takano Y."/>
            <person name="Tasumi E."/>
            <person name="Uematsu K."/>
            <person name="Yoshimura T."/>
            <person name="Itoh T."/>
            <person name="Ohkuma M."/>
            <person name="Takai K."/>
        </authorList>
    </citation>
    <scope>NUCLEOTIDE SEQUENCE [LARGE SCALE GENOMIC DNA]</scope>
    <source>
        <strain evidence="3 4">MK-D1</strain>
    </source>
</reference>
<sequence length="234" mass="26751">MISMKKKTMILIFAIGICCVVVIHPNPKDIPQNRRQVQSSDEEYTNITMEDVNDSLKFRINSSRDITAFRCSYIVNLTNGSSFIKKLGGSGDIYGIEVILEGLRFYIVSKEYLLFYHNGRYLYNFIMKIYFINPLSSGTYHAGHITPKPFPQEPDPVPPNPPDEEEGNLNLLWIPIGAAILGVGGYAFLRPRRRGNQSPPNGVQFEGQNIDRNSAEQLERRRARIRTNRKKRNN</sequence>
<evidence type="ECO:0000313" key="3">
    <source>
        <dbReference type="EMBL" id="QEE17131.1"/>
    </source>
</evidence>
<evidence type="ECO:0000313" key="4">
    <source>
        <dbReference type="Proteomes" id="UP000321408"/>
    </source>
</evidence>
<feature type="compositionally biased region" description="Polar residues" evidence="1">
    <location>
        <begin position="196"/>
        <end position="212"/>
    </location>
</feature>
<dbReference type="GeneID" id="41330941"/>
<dbReference type="EMBL" id="CP042905">
    <property type="protein sequence ID" value="QEE17131.1"/>
    <property type="molecule type" value="Genomic_DNA"/>
</dbReference>
<keyword evidence="2" id="KW-0812">Transmembrane</keyword>
<dbReference type="KEGG" id="psyt:DSAG12_02963"/>
<keyword evidence="2" id="KW-0472">Membrane</keyword>
<dbReference type="AlphaFoldDB" id="A0A5B9DDQ8"/>
<gene>
    <name evidence="3" type="ORF">DSAG12_02963</name>
</gene>
<evidence type="ECO:0000256" key="2">
    <source>
        <dbReference type="SAM" id="Phobius"/>
    </source>
</evidence>
<dbReference type="Proteomes" id="UP000321408">
    <property type="component" value="Chromosome"/>
</dbReference>
<protein>
    <submittedName>
        <fullName evidence="3">Uncharacterized protein</fullName>
    </submittedName>
</protein>
<evidence type="ECO:0000256" key="1">
    <source>
        <dbReference type="SAM" id="MobiDB-lite"/>
    </source>
</evidence>
<proteinExistence type="predicted"/>
<organism evidence="3 4">
    <name type="scientific">Promethearchaeum syntrophicum</name>
    <dbReference type="NCBI Taxonomy" id="2594042"/>
    <lineage>
        <taxon>Archaea</taxon>
        <taxon>Promethearchaeati</taxon>
        <taxon>Promethearchaeota</taxon>
        <taxon>Promethearchaeia</taxon>
        <taxon>Promethearchaeales</taxon>
        <taxon>Promethearchaeaceae</taxon>
        <taxon>Promethearchaeum</taxon>
    </lineage>
</organism>
<keyword evidence="4" id="KW-1185">Reference proteome</keyword>
<feature type="region of interest" description="Disordered" evidence="1">
    <location>
        <begin position="192"/>
        <end position="217"/>
    </location>
</feature>
<name>A0A5B9DDQ8_9ARCH</name>
<dbReference type="RefSeq" id="WP_147664048.1">
    <property type="nucleotide sequence ID" value="NZ_CP042905.2"/>
</dbReference>